<evidence type="ECO:0000256" key="4">
    <source>
        <dbReference type="ARBA" id="ARBA00012681"/>
    </source>
</evidence>
<dbReference type="PROSITE" id="PS00901">
    <property type="entry name" value="CYS_SYNTHASE"/>
    <property type="match status" value="1"/>
</dbReference>
<comment type="caution">
    <text evidence="15">The sequence shown here is derived from an EMBL/GenBank/DDBJ whole genome shotgun (WGS) entry which is preliminary data.</text>
</comment>
<evidence type="ECO:0000256" key="12">
    <source>
        <dbReference type="PIRSR" id="PIRSR605856-51"/>
    </source>
</evidence>
<feature type="domain" description="Tryptophan synthase beta chain-like PALP" evidence="14">
    <location>
        <begin position="16"/>
        <end position="302"/>
    </location>
</feature>
<dbReference type="AlphaFoldDB" id="A0A6N3X591"/>
<dbReference type="InterPro" id="IPR001926">
    <property type="entry name" value="TrpB-like_PALP"/>
</dbReference>
<dbReference type="GO" id="GO:0006535">
    <property type="term" value="P:cysteine biosynthetic process from serine"/>
    <property type="evidence" value="ECO:0007669"/>
    <property type="project" value="UniProtKB-UniRule"/>
</dbReference>
<dbReference type="Gene3D" id="3.40.50.1100">
    <property type="match status" value="2"/>
</dbReference>
<keyword evidence="8 11" id="KW-0663">Pyridoxal phosphate</keyword>
<proteinExistence type="inferred from homology"/>
<dbReference type="NCBIfam" id="TIGR01139">
    <property type="entry name" value="cysK"/>
    <property type="match status" value="1"/>
</dbReference>
<dbReference type="NCBIfam" id="TIGR01136">
    <property type="entry name" value="cysKM"/>
    <property type="match status" value="1"/>
</dbReference>
<sequence length="331" mass="34813">MLPGSNNAMNVHDSILDLIGNTPLVRLRRIPTVDCSSEILCKLESFNPTASVKDRISISMINQAEKDGLISPSTTTLIEPTSGNTGIALAMVAAAKGYAITLVMPDSMSVERRAMLRAYGARLELTPGSEGMAGALHRANELLQEIPDGFQLQQFSNPANPRIHTSTTAEELWQDTDGRIDILVAGVGTGGTITGCAAALKQRKPGLMAVAVEPAGSPILSGGKPGRHAIQGIGAGFIPDILDQSLIDEVMTVRDEEAMQMGRRLAREEGLLSGVSSGATVAAALRLARRPRLQGKLIVAVLASFGERYLSTPMFSGELSGDAMSPSGALL</sequence>
<protein>
    <recommendedName>
        <fullName evidence="5 13">Cysteine synthase</fullName>
        <ecNumber evidence="4 13">2.5.1.47</ecNumber>
    </recommendedName>
</protein>
<evidence type="ECO:0000256" key="6">
    <source>
        <dbReference type="ARBA" id="ARBA00022605"/>
    </source>
</evidence>
<dbReference type="GO" id="GO:0004124">
    <property type="term" value="F:cysteine synthase activity"/>
    <property type="evidence" value="ECO:0007669"/>
    <property type="project" value="UniProtKB-UniRule"/>
</dbReference>
<dbReference type="FunFam" id="3.40.50.1100:FF:000067">
    <property type="entry name" value="Cysteine synthase"/>
    <property type="match status" value="1"/>
</dbReference>
<evidence type="ECO:0000256" key="3">
    <source>
        <dbReference type="ARBA" id="ARBA00007103"/>
    </source>
</evidence>
<comment type="catalytic activity">
    <reaction evidence="10 13">
        <text>O-acetyl-L-serine + hydrogen sulfide = L-cysteine + acetate</text>
        <dbReference type="Rhea" id="RHEA:14829"/>
        <dbReference type="ChEBI" id="CHEBI:29919"/>
        <dbReference type="ChEBI" id="CHEBI:30089"/>
        <dbReference type="ChEBI" id="CHEBI:35235"/>
        <dbReference type="ChEBI" id="CHEBI:58340"/>
        <dbReference type="EC" id="2.5.1.47"/>
    </reaction>
</comment>
<dbReference type="InterPro" id="IPR005856">
    <property type="entry name" value="Cys_synth"/>
</dbReference>
<evidence type="ECO:0000256" key="13">
    <source>
        <dbReference type="RuleBase" id="RU003985"/>
    </source>
</evidence>
<dbReference type="InterPro" id="IPR050214">
    <property type="entry name" value="Cys_Synth/Cystath_Beta-Synth"/>
</dbReference>
<evidence type="ECO:0000313" key="16">
    <source>
        <dbReference type="Proteomes" id="UP000035054"/>
    </source>
</evidence>
<feature type="binding site" evidence="11">
    <location>
        <position position="84"/>
    </location>
    <ligand>
        <name>pyridoxal 5'-phosphate</name>
        <dbReference type="ChEBI" id="CHEBI:597326"/>
    </ligand>
</feature>
<dbReference type="Proteomes" id="UP000035054">
    <property type="component" value="Unassembled WGS sequence"/>
</dbReference>
<evidence type="ECO:0000259" key="14">
    <source>
        <dbReference type="Pfam" id="PF00291"/>
    </source>
</evidence>
<dbReference type="Pfam" id="PF00291">
    <property type="entry name" value="PALP"/>
    <property type="match status" value="1"/>
</dbReference>
<reference evidence="15 16" key="1">
    <citation type="submission" date="2015-01" db="EMBL/GenBank/DDBJ databases">
        <title>Lifestyle Evolution in Cyanobacterial Symbionts of Sponges.</title>
        <authorList>
            <person name="Burgsdorf I."/>
            <person name="Slaby B.M."/>
            <person name="Handley K.M."/>
            <person name="Haber M."/>
            <person name="Blom J."/>
            <person name="Marshall C.W."/>
            <person name="Gilbert J.A."/>
            <person name="Hentschel U."/>
            <person name="Steindler L."/>
        </authorList>
    </citation>
    <scope>NUCLEOTIDE SEQUENCE [LARGE SCALE GENOMIC DNA]</scope>
    <source>
        <strain evidence="15">142</strain>
    </source>
</reference>
<dbReference type="InterPro" id="IPR001216">
    <property type="entry name" value="P-phosphate_BS"/>
</dbReference>
<dbReference type="SUPFAM" id="SSF53686">
    <property type="entry name" value="Tryptophan synthase beta subunit-like PLP-dependent enzymes"/>
    <property type="match status" value="1"/>
</dbReference>
<feature type="modified residue" description="N6-(pyridoxal phosphate)lysine" evidence="12">
    <location>
        <position position="53"/>
    </location>
</feature>
<comment type="pathway">
    <text evidence="2">Amino-acid biosynthesis; L-cysteine biosynthesis; L-cysteine from L-serine: step 2/2.</text>
</comment>
<keyword evidence="7 13" id="KW-0808">Transferase</keyword>
<dbReference type="CDD" id="cd01561">
    <property type="entry name" value="CBS_like"/>
    <property type="match status" value="1"/>
</dbReference>
<evidence type="ECO:0000313" key="15">
    <source>
        <dbReference type="EMBL" id="KKZ12353.1"/>
    </source>
</evidence>
<dbReference type="EC" id="2.5.1.47" evidence="4 13"/>
<keyword evidence="6 13" id="KW-0028">Amino-acid biosynthesis</keyword>
<evidence type="ECO:0000256" key="11">
    <source>
        <dbReference type="PIRSR" id="PIRSR605856-50"/>
    </source>
</evidence>
<accession>A0A6N3X591</accession>
<evidence type="ECO:0000256" key="10">
    <source>
        <dbReference type="ARBA" id="ARBA00047931"/>
    </source>
</evidence>
<dbReference type="GO" id="GO:0005737">
    <property type="term" value="C:cytoplasm"/>
    <property type="evidence" value="ECO:0007669"/>
    <property type="project" value="UniProtKB-ARBA"/>
</dbReference>
<feature type="binding site" evidence="11">
    <location>
        <begin position="188"/>
        <end position="192"/>
    </location>
    <ligand>
        <name>pyridoxal 5'-phosphate</name>
        <dbReference type="ChEBI" id="CHEBI:597326"/>
    </ligand>
</feature>
<evidence type="ECO:0000256" key="8">
    <source>
        <dbReference type="ARBA" id="ARBA00022898"/>
    </source>
</evidence>
<evidence type="ECO:0000256" key="1">
    <source>
        <dbReference type="ARBA" id="ARBA00001933"/>
    </source>
</evidence>
<dbReference type="InterPro" id="IPR036052">
    <property type="entry name" value="TrpB-like_PALP_sf"/>
</dbReference>
<gene>
    <name evidence="15" type="ORF">TH68_07645</name>
</gene>
<organism evidence="15 16">
    <name type="scientific">Candidatus Synechococcus spongiarum 142</name>
    <dbReference type="NCBI Taxonomy" id="1608213"/>
    <lineage>
        <taxon>Bacteria</taxon>
        <taxon>Bacillati</taxon>
        <taxon>Cyanobacteriota</taxon>
        <taxon>Cyanophyceae</taxon>
        <taxon>Synechococcales</taxon>
        <taxon>Synechococcaceae</taxon>
        <taxon>Synechococcus</taxon>
    </lineage>
</organism>
<comment type="similarity">
    <text evidence="3 13">Belongs to the cysteine synthase/cystathionine beta-synthase family.</text>
</comment>
<evidence type="ECO:0000256" key="9">
    <source>
        <dbReference type="ARBA" id="ARBA00023192"/>
    </source>
</evidence>
<comment type="cofactor">
    <cofactor evidence="1 11 13">
        <name>pyridoxal 5'-phosphate</name>
        <dbReference type="ChEBI" id="CHEBI:597326"/>
    </cofactor>
</comment>
<evidence type="ECO:0000256" key="7">
    <source>
        <dbReference type="ARBA" id="ARBA00022679"/>
    </source>
</evidence>
<dbReference type="FunFam" id="3.40.50.1100:FF:000002">
    <property type="entry name" value="Cysteine synthase"/>
    <property type="match status" value="1"/>
</dbReference>
<evidence type="ECO:0000256" key="5">
    <source>
        <dbReference type="ARBA" id="ARBA00019371"/>
    </source>
</evidence>
<dbReference type="EMBL" id="JXUO01000251">
    <property type="protein sequence ID" value="KKZ12353.1"/>
    <property type="molecule type" value="Genomic_DNA"/>
</dbReference>
<keyword evidence="9 13" id="KW-0198">Cysteine biosynthesis</keyword>
<evidence type="ECO:0000256" key="2">
    <source>
        <dbReference type="ARBA" id="ARBA00004962"/>
    </source>
</evidence>
<dbReference type="PANTHER" id="PTHR10314">
    <property type="entry name" value="CYSTATHIONINE BETA-SYNTHASE"/>
    <property type="match status" value="1"/>
</dbReference>
<name>A0A6N3X591_9SYNE</name>
<feature type="binding site" evidence="11">
    <location>
        <position position="276"/>
    </location>
    <ligand>
        <name>pyridoxal 5'-phosphate</name>
        <dbReference type="ChEBI" id="CHEBI:597326"/>
    </ligand>
</feature>
<dbReference type="InterPro" id="IPR005859">
    <property type="entry name" value="CysK"/>
</dbReference>